<sequence>MENKTEYFINQGYKIMKFERDIDKVNGQEIGRVEVKALDGRREYITLDDNAADEIERNLFEYLKSK</sequence>
<gene>
    <name evidence="1" type="ORF">Ctaglu_11130</name>
</gene>
<dbReference type="RefSeq" id="WP_124998954.1">
    <property type="nucleotide sequence ID" value="NZ_BHYK01000005.1"/>
</dbReference>
<name>A0A401UIV1_9CLOT</name>
<keyword evidence="2" id="KW-1185">Reference proteome</keyword>
<accession>A0A401UIV1</accession>
<organism evidence="1 2">
    <name type="scientific">Clostridium tagluense</name>
    <dbReference type="NCBI Taxonomy" id="360422"/>
    <lineage>
        <taxon>Bacteria</taxon>
        <taxon>Bacillati</taxon>
        <taxon>Bacillota</taxon>
        <taxon>Clostridia</taxon>
        <taxon>Eubacteriales</taxon>
        <taxon>Clostridiaceae</taxon>
        <taxon>Clostridium</taxon>
    </lineage>
</organism>
<dbReference type="EMBL" id="BHYK01000005">
    <property type="protein sequence ID" value="GCD09490.1"/>
    <property type="molecule type" value="Genomic_DNA"/>
</dbReference>
<dbReference type="AlphaFoldDB" id="A0A401UIV1"/>
<protein>
    <submittedName>
        <fullName evidence="1">Uncharacterized protein</fullName>
    </submittedName>
</protein>
<dbReference type="Proteomes" id="UP000287872">
    <property type="component" value="Unassembled WGS sequence"/>
</dbReference>
<dbReference type="GeneID" id="77242254"/>
<dbReference type="OrthoDB" id="1912156at2"/>
<reference evidence="1 2" key="1">
    <citation type="submission" date="2018-11" db="EMBL/GenBank/DDBJ databases">
        <title>Genome sequencing and assembly of Clostridium tagluense strain A121.</title>
        <authorList>
            <person name="Murakami T."/>
            <person name="Segawa T."/>
            <person name="Shcherbakova V.A."/>
            <person name="Mori H."/>
            <person name="Yoshimura Y."/>
        </authorList>
    </citation>
    <scope>NUCLEOTIDE SEQUENCE [LARGE SCALE GENOMIC DNA]</scope>
    <source>
        <strain evidence="1 2">A121</strain>
    </source>
</reference>
<evidence type="ECO:0000313" key="1">
    <source>
        <dbReference type="EMBL" id="GCD09490.1"/>
    </source>
</evidence>
<comment type="caution">
    <text evidence="1">The sequence shown here is derived from an EMBL/GenBank/DDBJ whole genome shotgun (WGS) entry which is preliminary data.</text>
</comment>
<evidence type="ECO:0000313" key="2">
    <source>
        <dbReference type="Proteomes" id="UP000287872"/>
    </source>
</evidence>
<proteinExistence type="predicted"/>